<evidence type="ECO:0000256" key="2">
    <source>
        <dbReference type="ARBA" id="ARBA00023002"/>
    </source>
</evidence>
<accession>A0A135YMM8</accession>
<dbReference type="PROSITE" id="PS00670">
    <property type="entry name" value="D_2_HYDROXYACID_DH_2"/>
    <property type="match status" value="1"/>
</dbReference>
<dbReference type="Pfam" id="PF02826">
    <property type="entry name" value="2-Hacid_dh_C"/>
    <property type="match status" value="1"/>
</dbReference>
<dbReference type="InterPro" id="IPR006140">
    <property type="entry name" value="D-isomer_DH_NAD-bd"/>
</dbReference>
<evidence type="ECO:0000313" key="7">
    <source>
        <dbReference type="EMBL" id="KXI10624.1"/>
    </source>
</evidence>
<dbReference type="SUPFAM" id="SSF52283">
    <property type="entry name" value="Formate/glycerate dehydrogenase catalytic domain-like"/>
    <property type="match status" value="1"/>
</dbReference>
<dbReference type="GO" id="GO:0008720">
    <property type="term" value="F:D-lactate dehydrogenase (NAD+) activity"/>
    <property type="evidence" value="ECO:0007669"/>
    <property type="project" value="UniProtKB-EC"/>
</dbReference>
<dbReference type="InterPro" id="IPR029752">
    <property type="entry name" value="D-isomer_DH_CS1"/>
</dbReference>
<feature type="domain" description="D-isomer specific 2-hydroxyacid dehydrogenase NAD-binding" evidence="6">
    <location>
        <begin position="112"/>
        <end position="300"/>
    </location>
</feature>
<evidence type="ECO:0000256" key="4">
    <source>
        <dbReference type="RuleBase" id="RU003719"/>
    </source>
</evidence>
<dbReference type="RefSeq" id="WP_002845406.1">
    <property type="nucleotide sequence ID" value="NZ_CAXUJS010000002.1"/>
</dbReference>
<dbReference type="EMBL" id="LSQZ01000087">
    <property type="protein sequence ID" value="KXI10624.1"/>
    <property type="molecule type" value="Genomic_DNA"/>
</dbReference>
<dbReference type="Gene3D" id="3.40.50.720">
    <property type="entry name" value="NAD(P)-binding Rossmann-like Domain"/>
    <property type="match status" value="2"/>
</dbReference>
<dbReference type="SUPFAM" id="SSF51735">
    <property type="entry name" value="NAD(P)-binding Rossmann-fold domains"/>
    <property type="match status" value="1"/>
</dbReference>
<evidence type="ECO:0000259" key="5">
    <source>
        <dbReference type="Pfam" id="PF00389"/>
    </source>
</evidence>
<dbReference type="GO" id="GO:0051287">
    <property type="term" value="F:NAD binding"/>
    <property type="evidence" value="ECO:0007669"/>
    <property type="project" value="InterPro"/>
</dbReference>
<evidence type="ECO:0000259" key="6">
    <source>
        <dbReference type="Pfam" id="PF02826"/>
    </source>
</evidence>
<gene>
    <name evidence="8" type="primary">ldhD</name>
    <name evidence="7" type="ORF">HMPREF3195_01744</name>
    <name evidence="8" type="ORF">NCTC11460_01493</name>
</gene>
<dbReference type="InterPro" id="IPR058205">
    <property type="entry name" value="D-LDH-like"/>
</dbReference>
<dbReference type="InterPro" id="IPR036291">
    <property type="entry name" value="NAD(P)-bd_dom_sf"/>
</dbReference>
<proteinExistence type="inferred from homology"/>
<keyword evidence="2 4" id="KW-0560">Oxidoreductase</keyword>
<evidence type="ECO:0000313" key="10">
    <source>
        <dbReference type="Proteomes" id="UP000255101"/>
    </source>
</evidence>
<dbReference type="Proteomes" id="UP000255101">
    <property type="component" value="Unassembled WGS sequence"/>
</dbReference>
<name>A0A135YMM8_9FIRM</name>
<organism evidence="7 9">
    <name type="scientific">Peptostreptococcus anaerobius</name>
    <dbReference type="NCBI Taxonomy" id="1261"/>
    <lineage>
        <taxon>Bacteria</taxon>
        <taxon>Bacillati</taxon>
        <taxon>Bacillota</taxon>
        <taxon>Clostridia</taxon>
        <taxon>Peptostreptococcales</taxon>
        <taxon>Peptostreptococcaceae</taxon>
        <taxon>Peptostreptococcus</taxon>
    </lineage>
</organism>
<dbReference type="Proteomes" id="UP000070326">
    <property type="component" value="Unassembled WGS sequence"/>
</dbReference>
<keyword evidence="3" id="KW-0520">NAD</keyword>
<dbReference type="PANTHER" id="PTHR43026">
    <property type="entry name" value="2-HYDROXYACID DEHYDROGENASE HOMOLOG 1-RELATED"/>
    <property type="match status" value="1"/>
</dbReference>
<sequence length="336" mass="37261">MRILAYHVQPYEEKAFKNWAKRNNVEVVIEKGLLTNESVELAKGFDGVTTQQVIPVKDEEIFKKLKEYGVSQISSRTAGVDMFELDLAREYGVAITNVPRYSPNAIAELAVTHAMQLLRNVGHIRSAHKKGDFTWNKDLISREIRNCKVGIVGTGKIGLTAAALFKGLGANVIGYDAFRDEEGAKDILEYRDTVEELLNEADIVSLHLPLTEDTHHIINKERIAHMKDNSILVNTGRGGLVNVEDVIEALESGKLFGAGLDVLECETMYVNQKIDPCKIEGTVVEKLMKMDNVVLTGHFAFFTETAVDNLVSTSCDNIKNTIETGSIQNCMNCMAL</sequence>
<dbReference type="PROSITE" id="PS00065">
    <property type="entry name" value="D_2_HYDROXYACID_DH_1"/>
    <property type="match status" value="1"/>
</dbReference>
<dbReference type="InterPro" id="IPR029753">
    <property type="entry name" value="D-isomer_DH_CS"/>
</dbReference>
<dbReference type="InterPro" id="IPR006139">
    <property type="entry name" value="D-isomer_2_OHA_DH_cat_dom"/>
</dbReference>
<dbReference type="EC" id="1.1.1.28" evidence="8"/>
<protein>
    <submittedName>
        <fullName evidence="8">D-lactate dehydrogenase</fullName>
        <ecNumber evidence="8">1.1.1.28</ecNumber>
    </submittedName>
    <submittedName>
        <fullName evidence="7">Putative (R)-2-hydroxyisocaproate dehydrogenase</fullName>
    </submittedName>
</protein>
<evidence type="ECO:0000313" key="8">
    <source>
        <dbReference type="EMBL" id="SUB61552.1"/>
    </source>
</evidence>
<dbReference type="eggNOG" id="COG1052">
    <property type="taxonomic scope" value="Bacteria"/>
</dbReference>
<dbReference type="Pfam" id="PF00389">
    <property type="entry name" value="2-Hacid_dh"/>
    <property type="match status" value="1"/>
</dbReference>
<dbReference type="PANTHER" id="PTHR43026:SF1">
    <property type="entry name" value="2-HYDROXYACID DEHYDROGENASE HOMOLOG 1-RELATED"/>
    <property type="match status" value="1"/>
</dbReference>
<comment type="similarity">
    <text evidence="1 4">Belongs to the D-isomer specific 2-hydroxyacid dehydrogenase family.</text>
</comment>
<evidence type="ECO:0000256" key="1">
    <source>
        <dbReference type="ARBA" id="ARBA00005854"/>
    </source>
</evidence>
<dbReference type="PROSITE" id="PS00671">
    <property type="entry name" value="D_2_HYDROXYACID_DH_3"/>
    <property type="match status" value="1"/>
</dbReference>
<dbReference type="CDD" id="cd12186">
    <property type="entry name" value="LDH"/>
    <property type="match status" value="1"/>
</dbReference>
<dbReference type="AlphaFoldDB" id="A0A135YMM8"/>
<dbReference type="PATRIC" id="fig|1261.3.peg.1674"/>
<evidence type="ECO:0000313" key="9">
    <source>
        <dbReference type="Proteomes" id="UP000070326"/>
    </source>
</evidence>
<evidence type="ECO:0000256" key="3">
    <source>
        <dbReference type="ARBA" id="ARBA00023027"/>
    </source>
</evidence>
<reference evidence="7 9" key="1">
    <citation type="submission" date="2016-02" db="EMBL/GenBank/DDBJ databases">
        <authorList>
            <person name="Wen L."/>
            <person name="He K."/>
            <person name="Yang H."/>
        </authorList>
    </citation>
    <scope>NUCLEOTIDE SEQUENCE [LARGE SCALE GENOMIC DNA]</scope>
    <source>
        <strain evidence="7 9">MJR8628A</strain>
    </source>
</reference>
<feature type="domain" description="D-isomer specific 2-hydroxyacid dehydrogenase catalytic" evidence="5">
    <location>
        <begin position="4"/>
        <end position="332"/>
    </location>
</feature>
<dbReference type="STRING" id="1261.HMPREF3195_01744"/>
<dbReference type="EMBL" id="UGTB01000004">
    <property type="protein sequence ID" value="SUB61552.1"/>
    <property type="molecule type" value="Genomic_DNA"/>
</dbReference>
<reference evidence="8 10" key="2">
    <citation type="submission" date="2018-06" db="EMBL/GenBank/DDBJ databases">
        <authorList>
            <consortium name="Pathogen Informatics"/>
            <person name="Doyle S."/>
        </authorList>
    </citation>
    <scope>NUCLEOTIDE SEQUENCE [LARGE SCALE GENOMIC DNA]</scope>
    <source>
        <strain evidence="8 10">NCTC11460</strain>
    </source>
</reference>